<reference evidence="1 2" key="1">
    <citation type="submission" date="2016-09" db="EMBL/GenBank/DDBJ databases">
        <title>Draft genome sequence of the soil isolate, Lysinibacillus fusiformis M5, a potential hypoxanthine producer.</title>
        <authorList>
            <person name="Gallegos-Monterrosa R."/>
            <person name="Maroti G."/>
            <person name="Balint B."/>
            <person name="Kovacs A.T."/>
        </authorList>
    </citation>
    <scope>NUCLEOTIDE SEQUENCE [LARGE SCALE GENOMIC DNA]</scope>
    <source>
        <strain evidence="1 2">M5</strain>
    </source>
</reference>
<proteinExistence type="predicted"/>
<dbReference type="Proteomes" id="UP000094784">
    <property type="component" value="Unassembled WGS sequence"/>
</dbReference>
<dbReference type="RefSeq" id="WP_069482435.1">
    <property type="nucleotide sequence ID" value="NZ_KV766182.1"/>
</dbReference>
<organism evidence="1 2">
    <name type="scientific">Lysinibacillus fusiformis</name>
    <dbReference type="NCBI Taxonomy" id="28031"/>
    <lineage>
        <taxon>Bacteria</taxon>
        <taxon>Bacillati</taxon>
        <taxon>Bacillota</taxon>
        <taxon>Bacilli</taxon>
        <taxon>Bacillales</taxon>
        <taxon>Bacillaceae</taxon>
        <taxon>Lysinibacillus</taxon>
    </lineage>
</organism>
<comment type="caution">
    <text evidence="1">The sequence shown here is derived from an EMBL/GenBank/DDBJ whole genome shotgun (WGS) entry which is preliminary data.</text>
</comment>
<protein>
    <submittedName>
        <fullName evidence="1">Uncharacterized protein</fullName>
    </submittedName>
</protein>
<accession>A0A1E4QZC1</accession>
<name>A0A1E4QZC1_9BACI</name>
<dbReference type="EMBL" id="MECQ01000006">
    <property type="protein sequence ID" value="ODV53529.1"/>
    <property type="molecule type" value="Genomic_DNA"/>
</dbReference>
<dbReference type="AlphaFoldDB" id="A0A1E4QZC1"/>
<dbReference type="OrthoDB" id="2739082at2"/>
<evidence type="ECO:0000313" key="1">
    <source>
        <dbReference type="EMBL" id="ODV53529.1"/>
    </source>
</evidence>
<gene>
    <name evidence="1" type="ORF">BG258_23190</name>
</gene>
<evidence type="ECO:0000313" key="2">
    <source>
        <dbReference type="Proteomes" id="UP000094784"/>
    </source>
</evidence>
<sequence length="243" mass="27688">MLKQLLKDRVVTLSCKEIPFQQHVHKIQNCVEVLGIETRSIQIEKDNIVTGYIVDRSIFFKSLRFGQTNITFSDGVNKASGHLFVRPSGEIVIEVKPYLGDAEIVPVYFRTILADTVIAIDLKGALKHYLVAHQYMNREDSIYEVHYQSMHPNVLKDSFAGHFVLGCHVDGRDILNAQEYALANRQATLIFSEIVIQQNGTKKTVVSNQFLTFMITNQVFVSYESIPDNLREANFDRDHLISV</sequence>